<accession>A0A2P2QGI6</accession>
<name>A0A2P2QGI6_RHIMU</name>
<evidence type="ECO:0000313" key="1">
    <source>
        <dbReference type="EMBL" id="MBX66108.1"/>
    </source>
</evidence>
<reference evidence="1" key="1">
    <citation type="submission" date="2018-02" db="EMBL/GenBank/DDBJ databases">
        <title>Rhizophora mucronata_Transcriptome.</title>
        <authorList>
            <person name="Meera S.P."/>
            <person name="Sreeshan A."/>
            <person name="Augustine A."/>
        </authorList>
    </citation>
    <scope>NUCLEOTIDE SEQUENCE</scope>
    <source>
        <tissue evidence="1">Leaf</tissue>
    </source>
</reference>
<protein>
    <submittedName>
        <fullName evidence="1">Uncharacterized protein</fullName>
    </submittedName>
</protein>
<sequence length="23" mass="2498">MNWHKGNIKIKLSPILAGSTASM</sequence>
<dbReference type="AlphaFoldDB" id="A0A2P2QGI6"/>
<dbReference type="EMBL" id="GGEC01085624">
    <property type="protein sequence ID" value="MBX66108.1"/>
    <property type="molecule type" value="Transcribed_RNA"/>
</dbReference>
<proteinExistence type="predicted"/>
<organism evidence="1">
    <name type="scientific">Rhizophora mucronata</name>
    <name type="common">Asiatic mangrove</name>
    <dbReference type="NCBI Taxonomy" id="61149"/>
    <lineage>
        <taxon>Eukaryota</taxon>
        <taxon>Viridiplantae</taxon>
        <taxon>Streptophyta</taxon>
        <taxon>Embryophyta</taxon>
        <taxon>Tracheophyta</taxon>
        <taxon>Spermatophyta</taxon>
        <taxon>Magnoliopsida</taxon>
        <taxon>eudicotyledons</taxon>
        <taxon>Gunneridae</taxon>
        <taxon>Pentapetalae</taxon>
        <taxon>rosids</taxon>
        <taxon>fabids</taxon>
        <taxon>Malpighiales</taxon>
        <taxon>Rhizophoraceae</taxon>
        <taxon>Rhizophora</taxon>
    </lineage>
</organism>